<accession>A0ABY7KVI4</accession>
<dbReference type="Proteomes" id="UP001164439">
    <property type="component" value="Chromosome"/>
</dbReference>
<reference evidence="1" key="1">
    <citation type="submission" date="2022-12" db="EMBL/GenBank/DDBJ databases">
        <authorList>
            <person name="Ruckert C."/>
            <person name="Busche T."/>
            <person name="Kalinowski J."/>
            <person name="Wittmann C."/>
        </authorList>
    </citation>
    <scope>NUCLEOTIDE SEQUENCE</scope>
    <source>
        <strain evidence="1">DSM 40467</strain>
    </source>
</reference>
<dbReference type="EMBL" id="CP114413">
    <property type="protein sequence ID" value="WAZ26884.1"/>
    <property type="molecule type" value="Genomic_DNA"/>
</dbReference>
<evidence type="ECO:0000313" key="1">
    <source>
        <dbReference type="EMBL" id="WAZ26884.1"/>
    </source>
</evidence>
<keyword evidence="2" id="KW-1185">Reference proteome</keyword>
<proteinExistence type="predicted"/>
<gene>
    <name evidence="1" type="ORF">STRCI_008551</name>
</gene>
<sequence length="180" mass="19878">MISSLALAALGGFIAIAGSLIGHRWQAREARRVRCEEYEREDGYRLHADKRQAYMAFHLEAGRARGVVAGDSTSAAEDYLGKVREARDEVHLAFIPLLHIGAPRVVTAADDLIAAIEDVAWRGRQFDRPRWTDLMLTFISCVREDLLGPEASTLPPGVASLRHRGYLSTHVAGSRSTPEE</sequence>
<evidence type="ECO:0008006" key="3">
    <source>
        <dbReference type="Google" id="ProtNLM"/>
    </source>
</evidence>
<evidence type="ECO:0000313" key="2">
    <source>
        <dbReference type="Proteomes" id="UP001164439"/>
    </source>
</evidence>
<organism evidence="1 2">
    <name type="scientific">Streptomyces cinnabarinus</name>
    <dbReference type="NCBI Taxonomy" id="67287"/>
    <lineage>
        <taxon>Bacteria</taxon>
        <taxon>Bacillati</taxon>
        <taxon>Actinomycetota</taxon>
        <taxon>Actinomycetes</taxon>
        <taxon>Kitasatosporales</taxon>
        <taxon>Streptomycetaceae</taxon>
        <taxon>Streptomyces</taxon>
    </lineage>
</organism>
<dbReference type="RefSeq" id="WP_269664370.1">
    <property type="nucleotide sequence ID" value="NZ_CP114413.1"/>
</dbReference>
<name>A0ABY7KVI4_9ACTN</name>
<protein>
    <recommendedName>
        <fullName evidence="3">Secreted protein</fullName>
    </recommendedName>
</protein>